<evidence type="ECO:0000313" key="3">
    <source>
        <dbReference type="Proteomes" id="UP000216052"/>
    </source>
</evidence>
<feature type="domain" description="Polysaccharide pyruvyl transferase" evidence="1">
    <location>
        <begin position="15"/>
        <end position="273"/>
    </location>
</feature>
<organism evidence="2 3">
    <name type="scientific">Sporomusa acidovorans (strain ATCC 49682 / DSM 3132 / Mol)</name>
    <dbReference type="NCBI Taxonomy" id="1123286"/>
    <lineage>
        <taxon>Bacteria</taxon>
        <taxon>Bacillati</taxon>
        <taxon>Bacillota</taxon>
        <taxon>Negativicutes</taxon>
        <taxon>Selenomonadales</taxon>
        <taxon>Sporomusaceae</taxon>
        <taxon>Sporomusa</taxon>
    </lineage>
</organism>
<dbReference type="PANTHER" id="PTHR36836">
    <property type="entry name" value="COLANIC ACID BIOSYNTHESIS PROTEIN WCAK"/>
    <property type="match status" value="1"/>
</dbReference>
<accession>A0ABZ3IYI9</accession>
<evidence type="ECO:0000313" key="2">
    <source>
        <dbReference type="EMBL" id="XFO71164.1"/>
    </source>
</evidence>
<dbReference type="Pfam" id="PF04230">
    <property type="entry name" value="PS_pyruv_trans"/>
    <property type="match status" value="1"/>
</dbReference>
<reference evidence="2" key="1">
    <citation type="submission" date="2024-05" db="EMBL/GenBank/DDBJ databases">
        <title>Isolation and characterization of Sporomusa carbonis sp. nov., a carboxydotrophic hydrogenogen in the genus of Sporomusa isolated from a charcoal burning pile.</title>
        <authorList>
            <person name="Boeer T."/>
            <person name="Rosenbaum F."/>
            <person name="Eysell L."/>
            <person name="Mueller V."/>
            <person name="Daniel R."/>
            <person name="Poehlein A."/>
        </authorList>
    </citation>
    <scope>NUCLEOTIDE SEQUENCE [LARGE SCALE GENOMIC DNA]</scope>
    <source>
        <strain evidence="2">DSM 3132</strain>
    </source>
</reference>
<dbReference type="PANTHER" id="PTHR36836:SF1">
    <property type="entry name" value="COLANIC ACID BIOSYNTHESIS PROTEIN WCAK"/>
    <property type="match status" value="1"/>
</dbReference>
<dbReference type="Proteomes" id="UP000216052">
    <property type="component" value="Chromosome"/>
</dbReference>
<keyword evidence="3" id="KW-1185">Reference proteome</keyword>
<dbReference type="RefSeq" id="WP_093795995.1">
    <property type="nucleotide sequence ID" value="NZ_CP155571.1"/>
</dbReference>
<name>A0ABZ3IYI9_SPOA4</name>
<sequence>MKKIILFDTSVATANKGDEIIMEASRKAIHSITKNSFVMTMPTHTPIFHWYQTTRRNSLVTDLNNIDYKFVCGTNLLSTNMISPWPSWNINLFNCKPIKDCILLGVGCGIISNKINYYTRKLYRSILSHDFIHSVRDNITKEMLSSLGFKAINTGCTTIWSLDSNLCNQIPHNKAKAVVFTLTDYFKDRNNDQKLINVLKENYEEIYFWPQGLGDYEYFHTLDEIGDISIIPPSICEYAKILEKDIDYVGTRLHGGIYAMQHKKRSIIIVVDHRAREMNKTYKLNCIERNNLDQLSGFINSSISTQINPKQKNIEVWLSQFK</sequence>
<dbReference type="EMBL" id="CP155571">
    <property type="protein sequence ID" value="XFO71164.1"/>
    <property type="molecule type" value="Genomic_DNA"/>
</dbReference>
<proteinExistence type="predicted"/>
<evidence type="ECO:0000259" key="1">
    <source>
        <dbReference type="Pfam" id="PF04230"/>
    </source>
</evidence>
<dbReference type="InterPro" id="IPR007345">
    <property type="entry name" value="Polysacch_pyruvyl_Trfase"/>
</dbReference>
<gene>
    <name evidence="2" type="ORF">SPACI_011790</name>
</gene>
<protein>
    <recommendedName>
        <fullName evidence="1">Polysaccharide pyruvyl transferase domain-containing protein</fullName>
    </recommendedName>
</protein>